<dbReference type="Proteomes" id="UP000309389">
    <property type="component" value="Unassembled WGS sequence"/>
</dbReference>
<evidence type="ECO:0000313" key="1">
    <source>
        <dbReference type="EMBL" id="TIX50791.1"/>
    </source>
</evidence>
<organism evidence="1 2">
    <name type="scientific">Alteraurantiacibacter aquimixticola</name>
    <dbReference type="NCBI Taxonomy" id="2489173"/>
    <lineage>
        <taxon>Bacteria</taxon>
        <taxon>Pseudomonadati</taxon>
        <taxon>Pseudomonadota</taxon>
        <taxon>Alphaproteobacteria</taxon>
        <taxon>Sphingomonadales</taxon>
        <taxon>Erythrobacteraceae</taxon>
        <taxon>Alteraurantiacibacter</taxon>
    </lineage>
</organism>
<reference evidence="1 2" key="1">
    <citation type="submission" date="2019-04" db="EMBL/GenBank/DDBJ databases">
        <title>Altererythrobacter aquimixticola sp. nov., isolated from sediment of junction between the ocean and a freshwater spring.</title>
        <authorList>
            <person name="Yoon J.-H."/>
        </authorList>
    </citation>
    <scope>NUCLEOTIDE SEQUENCE [LARGE SCALE GENOMIC DNA]</scope>
    <source>
        <strain evidence="1 2">SSKS-13</strain>
    </source>
</reference>
<dbReference type="Pfam" id="PF11185">
    <property type="entry name" value="DUF2971"/>
    <property type="match status" value="1"/>
</dbReference>
<gene>
    <name evidence="1" type="ORF">E5222_09470</name>
</gene>
<keyword evidence="2" id="KW-1185">Reference proteome</keyword>
<sequence>MAERTLPKRLYKYRSFSNLTLGMLVEDTVYFADPSTFNDPLDTKPALDTDISAEALEAILSQMIEARTQAEMSAAAKTIRYRGPKTLDHIARQSRRAAERLLADIRYNATNPDYKMDDPERFLFGQYVQEELLRRYDKGVFSLAERANCPLMWSHYGDQHRGLCLGYSVPDAATGDIQKIRYGGGRLVQASDVAAMLTGDVEARHRVDEAVLLKKAKPWAYEREWRLIGPRGEQNSPLELEEVVFGMRCPSAVIYGVVQALAKRDLPVRFFEIREQWGRFLLVKRTVDTDELHASLPRRNRSFDHMFDDLTDIKPPSAQAGDRAAH</sequence>
<proteinExistence type="predicted"/>
<protein>
    <submittedName>
        <fullName evidence="1">DUF2971 domain-containing protein</fullName>
    </submittedName>
</protein>
<accession>A0A4T3F136</accession>
<dbReference type="OrthoDB" id="4119964at2"/>
<dbReference type="InterPro" id="IPR021352">
    <property type="entry name" value="DUF2971"/>
</dbReference>
<name>A0A4T3F136_9SPHN</name>
<dbReference type="EMBL" id="SSHH01000002">
    <property type="protein sequence ID" value="TIX50791.1"/>
    <property type="molecule type" value="Genomic_DNA"/>
</dbReference>
<dbReference type="AlphaFoldDB" id="A0A4T3F136"/>
<evidence type="ECO:0000313" key="2">
    <source>
        <dbReference type="Proteomes" id="UP000309389"/>
    </source>
</evidence>
<comment type="caution">
    <text evidence="1">The sequence shown here is derived from an EMBL/GenBank/DDBJ whole genome shotgun (WGS) entry which is preliminary data.</text>
</comment>